<sequence>MARPANYDYIYKFFRDGAISDAKHDFNEVDNYDVIKSGLYTDPNHGDYPQHPKLENAFLDSIFGDRTIDSIKNDVKASPAKEISNIDINGLTPHKYTVKILHHLGNTNIDDIINSKLLTIADIKAFFNSLIINFLIDASAMGFMELISSLKAAAGAGAGAQQEKLLINLVLNRESINDPAGKITEFKTLDPSVKGLLETDVLVDRDVSEILYMKNTADLAPTSLHKDKFFSKYDFKMGPVMYQENKKGSIAAKFVSTKVNILDGTEAIHTVTDKNENSITKCWKMLRALFGQDDKKASVIFQAKRAGDWLQALSCLDLKRNYGFTRSGKIGNVTGPITIVTHDKILVAYALFIGLDVVFTNRNVGEKNLFYFYNDTSEARLKPEDLAEYLAGVAEDLRKKKAEEDSVRVAAVKQYIDSEIEAHLKFIDEYMIWVNEVKKDRANAVAESLDRGVSTNDYFKKLWEYTAINYRDFTETKRVLLELKGKFEEDPNEEICKRILVFKADLDEAKNDTKETIIRSSRSYINNSDYLRMDSPKTILGWRGFDKAQQRLVNMADIFSKQLPFLLFKQFRDTCIKWSEEIKSDHDENANYMIHSLATLVKAIKSPHEDFPDMAEAVMTVTDENDVEAIAAFTNILVPEEGEIIEGRHALGALAQLIADYRYVDFQPDREEGDITEGGGTRTIKANPLTNVETSFLINIYLNVLYGNLSEMDSDNFDYDYYKDLIIYINIYFSKFIHAKDRLYILYKKLSKISFLSTVISREAIGYEAKHLGKLFSIGRLNKFRIDENDITRLRDEFTTKDMLLKYLHSEFEKVEIERDEAGPVQTPNRGSTRKRKLNNSALNTPKTVKTRKHNRPSHQSHLLNLSI</sequence>
<reference evidence="2" key="1">
    <citation type="journal article" date="2020" name="Nature">
        <title>Giant virus diversity and host interactions through global metagenomics.</title>
        <authorList>
            <person name="Schulz F."/>
            <person name="Roux S."/>
            <person name="Paez-Espino D."/>
            <person name="Jungbluth S."/>
            <person name="Walsh D.A."/>
            <person name="Denef V.J."/>
            <person name="McMahon K.D."/>
            <person name="Konstantinidis K.T."/>
            <person name="Eloe-Fadrosh E.A."/>
            <person name="Kyrpides N.C."/>
            <person name="Woyke T."/>
        </authorList>
    </citation>
    <scope>NUCLEOTIDE SEQUENCE</scope>
    <source>
        <strain evidence="2">GVMAG-S-1101164-105</strain>
    </source>
</reference>
<protein>
    <submittedName>
        <fullName evidence="2">Uncharacterized protein</fullName>
    </submittedName>
</protein>
<dbReference type="EMBL" id="MN740740">
    <property type="protein sequence ID" value="QHU09611.1"/>
    <property type="molecule type" value="Genomic_DNA"/>
</dbReference>
<feature type="region of interest" description="Disordered" evidence="1">
    <location>
        <begin position="820"/>
        <end position="868"/>
    </location>
</feature>
<accession>A0A6C0JXE9</accession>
<organism evidence="2">
    <name type="scientific">viral metagenome</name>
    <dbReference type="NCBI Taxonomy" id="1070528"/>
    <lineage>
        <taxon>unclassified sequences</taxon>
        <taxon>metagenomes</taxon>
        <taxon>organismal metagenomes</taxon>
    </lineage>
</organism>
<proteinExistence type="predicted"/>
<dbReference type="AlphaFoldDB" id="A0A6C0JXE9"/>
<evidence type="ECO:0000256" key="1">
    <source>
        <dbReference type="SAM" id="MobiDB-lite"/>
    </source>
</evidence>
<feature type="compositionally biased region" description="Polar residues" evidence="1">
    <location>
        <begin position="839"/>
        <end position="848"/>
    </location>
</feature>
<evidence type="ECO:0000313" key="2">
    <source>
        <dbReference type="EMBL" id="QHU09611.1"/>
    </source>
</evidence>
<name>A0A6C0JXE9_9ZZZZ</name>
<feature type="compositionally biased region" description="Basic residues" evidence="1">
    <location>
        <begin position="849"/>
        <end position="859"/>
    </location>
</feature>